<dbReference type="AlphaFoldDB" id="A0A8K0DVE2"/>
<organism evidence="3 4">
    <name type="scientific">Rhamnella rubrinervis</name>
    <dbReference type="NCBI Taxonomy" id="2594499"/>
    <lineage>
        <taxon>Eukaryota</taxon>
        <taxon>Viridiplantae</taxon>
        <taxon>Streptophyta</taxon>
        <taxon>Embryophyta</taxon>
        <taxon>Tracheophyta</taxon>
        <taxon>Spermatophyta</taxon>
        <taxon>Magnoliopsida</taxon>
        <taxon>eudicotyledons</taxon>
        <taxon>Gunneridae</taxon>
        <taxon>Pentapetalae</taxon>
        <taxon>rosids</taxon>
        <taxon>fabids</taxon>
        <taxon>Rosales</taxon>
        <taxon>Rhamnaceae</taxon>
        <taxon>rhamnoid group</taxon>
        <taxon>Rhamneae</taxon>
        <taxon>Rhamnella</taxon>
    </lineage>
</organism>
<comment type="caution">
    <text evidence="3">The sequence shown here is derived from an EMBL/GenBank/DDBJ whole genome shotgun (WGS) entry which is preliminary data.</text>
</comment>
<proteinExistence type="predicted"/>
<dbReference type="InterPro" id="IPR006527">
    <property type="entry name" value="F-box-assoc_dom_typ1"/>
</dbReference>
<protein>
    <recommendedName>
        <fullName evidence="5">F-box domain-containing protein</fullName>
    </recommendedName>
</protein>
<feature type="domain" description="F-box associated beta-propeller type 1" evidence="2">
    <location>
        <begin position="68"/>
        <end position="313"/>
    </location>
</feature>
<dbReference type="SUPFAM" id="SSF81383">
    <property type="entry name" value="F-box domain"/>
    <property type="match status" value="1"/>
</dbReference>
<dbReference type="Pfam" id="PF00646">
    <property type="entry name" value="F-box"/>
    <property type="match status" value="1"/>
</dbReference>
<gene>
    <name evidence="3" type="ORF">FNV43_RR20746</name>
</gene>
<dbReference type="InterPro" id="IPR050796">
    <property type="entry name" value="SCF_F-box_component"/>
</dbReference>
<name>A0A8K0DVE2_9ROSA</name>
<evidence type="ECO:0000259" key="1">
    <source>
        <dbReference type="Pfam" id="PF00646"/>
    </source>
</evidence>
<dbReference type="InterPro" id="IPR036047">
    <property type="entry name" value="F-box-like_dom_sf"/>
</dbReference>
<accession>A0A8K0DVE2</accession>
<dbReference type="InterPro" id="IPR001810">
    <property type="entry name" value="F-box_dom"/>
</dbReference>
<dbReference type="Proteomes" id="UP000796880">
    <property type="component" value="Unassembled WGS sequence"/>
</dbReference>
<dbReference type="InterPro" id="IPR017451">
    <property type="entry name" value="F-box-assoc_interact_dom"/>
</dbReference>
<dbReference type="PANTHER" id="PTHR31672">
    <property type="entry name" value="BNACNNG10540D PROTEIN"/>
    <property type="match status" value="1"/>
</dbReference>
<evidence type="ECO:0000259" key="2">
    <source>
        <dbReference type="Pfam" id="PF07734"/>
    </source>
</evidence>
<evidence type="ECO:0008006" key="5">
    <source>
        <dbReference type="Google" id="ProtNLM"/>
    </source>
</evidence>
<feature type="domain" description="F-box" evidence="1">
    <location>
        <begin position="6"/>
        <end position="43"/>
    </location>
</feature>
<dbReference type="EMBL" id="VOIH02000009">
    <property type="protein sequence ID" value="KAF3437990.1"/>
    <property type="molecule type" value="Genomic_DNA"/>
</dbReference>
<sequence length="325" mass="37101">MEAMMRCPTELMFDIFSRLPSKTLARSKCVSKLVRAMIADPIFVSMHHDRSVSNRSSCITQFIRNNQTCISSFNEEFAISNDFMIKLPDDDNFHGDNVINIIGSSNGLLCFTKKGLPLCTYLWNPSMGVAKKLPHPFVTDLGLDGQDWSSSFHLTGFGFDRESDDYKLVQIIFEKPDRRYAYDCRGYAYDISRIYSLKTNSWRLVKSKLWNDFEPCISDPPTHTSGTCFKDSLYWVSGDLKFMMSFILSNDLFETISLPSNQILEQGKPLPYLTRIGSLEKSLALFVQYQNATRVWFLKESKDGVGSWTKGFDIDLGFLACPIDL</sequence>
<keyword evidence="4" id="KW-1185">Reference proteome</keyword>
<reference evidence="3" key="1">
    <citation type="submission" date="2020-03" db="EMBL/GenBank/DDBJ databases">
        <title>A high-quality chromosome-level genome assembly of a woody plant with both climbing and erect habits, Rhamnella rubrinervis.</title>
        <authorList>
            <person name="Lu Z."/>
            <person name="Yang Y."/>
            <person name="Zhu X."/>
            <person name="Sun Y."/>
        </authorList>
    </citation>
    <scope>NUCLEOTIDE SEQUENCE</scope>
    <source>
        <strain evidence="3">BYM</strain>
        <tissue evidence="3">Leaf</tissue>
    </source>
</reference>
<dbReference type="Pfam" id="PF07734">
    <property type="entry name" value="FBA_1"/>
    <property type="match status" value="1"/>
</dbReference>
<dbReference type="NCBIfam" id="TIGR01640">
    <property type="entry name" value="F_box_assoc_1"/>
    <property type="match status" value="1"/>
</dbReference>
<evidence type="ECO:0000313" key="4">
    <source>
        <dbReference type="Proteomes" id="UP000796880"/>
    </source>
</evidence>
<dbReference type="PANTHER" id="PTHR31672:SF13">
    <property type="entry name" value="F-BOX PROTEIN CPR30-LIKE"/>
    <property type="match status" value="1"/>
</dbReference>
<evidence type="ECO:0000313" key="3">
    <source>
        <dbReference type="EMBL" id="KAF3437990.1"/>
    </source>
</evidence>
<dbReference type="OrthoDB" id="5314306at2759"/>